<dbReference type="InterPro" id="IPR038488">
    <property type="entry name" value="Integrase_DNA-bd_sf"/>
</dbReference>
<keyword evidence="2" id="KW-0229">DNA integration</keyword>
<dbReference type="Gene3D" id="1.10.443.10">
    <property type="entry name" value="Intergrase catalytic core"/>
    <property type="match status" value="1"/>
</dbReference>
<comment type="similarity">
    <text evidence="1">Belongs to the 'phage' integrase family.</text>
</comment>
<evidence type="ECO:0000313" key="6">
    <source>
        <dbReference type="EMBL" id="ADN74681.1"/>
    </source>
</evidence>
<keyword evidence="4" id="KW-0233">DNA recombination</keyword>
<dbReference type="STRING" id="550540.Fbal_0467"/>
<dbReference type="eggNOG" id="COG0582">
    <property type="taxonomic scope" value="Bacteria"/>
</dbReference>
<dbReference type="GO" id="GO:0003677">
    <property type="term" value="F:DNA binding"/>
    <property type="evidence" value="ECO:0007669"/>
    <property type="project" value="UniProtKB-KW"/>
</dbReference>
<dbReference type="InterPro" id="IPR002104">
    <property type="entry name" value="Integrase_catalytic"/>
</dbReference>
<dbReference type="InterPro" id="IPR025166">
    <property type="entry name" value="Integrase_DNA_bind_dom"/>
</dbReference>
<dbReference type="PROSITE" id="PS51898">
    <property type="entry name" value="TYR_RECOMBINASE"/>
    <property type="match status" value="1"/>
</dbReference>
<dbReference type="PANTHER" id="PTHR30629">
    <property type="entry name" value="PROPHAGE INTEGRASE"/>
    <property type="match status" value="1"/>
</dbReference>
<dbReference type="InterPro" id="IPR010998">
    <property type="entry name" value="Integrase_recombinase_N"/>
</dbReference>
<evidence type="ECO:0000256" key="4">
    <source>
        <dbReference type="ARBA" id="ARBA00023172"/>
    </source>
</evidence>
<dbReference type="InterPro" id="IPR050808">
    <property type="entry name" value="Phage_Integrase"/>
</dbReference>
<dbReference type="Gene3D" id="1.10.150.130">
    <property type="match status" value="1"/>
</dbReference>
<name>E1SP32_FERBD</name>
<dbReference type="Proteomes" id="UP000006683">
    <property type="component" value="Chromosome"/>
</dbReference>
<evidence type="ECO:0000259" key="5">
    <source>
        <dbReference type="PROSITE" id="PS51898"/>
    </source>
</evidence>
<keyword evidence="7" id="KW-1185">Reference proteome</keyword>
<protein>
    <submittedName>
        <fullName evidence="6">Integrase family protein</fullName>
    </submittedName>
</protein>
<dbReference type="Gene3D" id="3.30.160.390">
    <property type="entry name" value="Integrase, DNA-binding domain"/>
    <property type="match status" value="1"/>
</dbReference>
<dbReference type="EMBL" id="CP002209">
    <property type="protein sequence ID" value="ADN74681.1"/>
    <property type="molecule type" value="Genomic_DNA"/>
</dbReference>
<dbReference type="RefSeq" id="WP_013343987.1">
    <property type="nucleotide sequence ID" value="NC_014541.1"/>
</dbReference>
<dbReference type="GeneID" id="67180709"/>
<dbReference type="InterPro" id="IPR011010">
    <property type="entry name" value="DNA_brk_join_enz"/>
</dbReference>
<dbReference type="PANTHER" id="PTHR30629:SF2">
    <property type="entry name" value="PROPHAGE INTEGRASE INTS-RELATED"/>
    <property type="match status" value="1"/>
</dbReference>
<feature type="domain" description="Tyr recombinase" evidence="5">
    <location>
        <begin position="198"/>
        <end position="388"/>
    </location>
</feature>
<evidence type="ECO:0000256" key="2">
    <source>
        <dbReference type="ARBA" id="ARBA00022908"/>
    </source>
</evidence>
<dbReference type="SUPFAM" id="SSF56349">
    <property type="entry name" value="DNA breaking-rejoining enzymes"/>
    <property type="match status" value="1"/>
</dbReference>
<proteinExistence type="inferred from homology"/>
<evidence type="ECO:0000313" key="7">
    <source>
        <dbReference type="Proteomes" id="UP000006683"/>
    </source>
</evidence>
<dbReference type="Pfam" id="PF00589">
    <property type="entry name" value="Phage_integrase"/>
    <property type="match status" value="1"/>
</dbReference>
<dbReference type="GO" id="GO:0006310">
    <property type="term" value="P:DNA recombination"/>
    <property type="evidence" value="ECO:0007669"/>
    <property type="project" value="UniProtKB-KW"/>
</dbReference>
<dbReference type="CDD" id="cd00801">
    <property type="entry name" value="INT_P4_C"/>
    <property type="match status" value="1"/>
</dbReference>
<keyword evidence="3" id="KW-0238">DNA-binding</keyword>
<accession>E1SP32</accession>
<dbReference type="HOGENOM" id="CLU_027562_0_0_6"/>
<dbReference type="GO" id="GO:0015074">
    <property type="term" value="P:DNA integration"/>
    <property type="evidence" value="ECO:0007669"/>
    <property type="project" value="UniProtKB-KW"/>
</dbReference>
<evidence type="ECO:0000256" key="1">
    <source>
        <dbReference type="ARBA" id="ARBA00008857"/>
    </source>
</evidence>
<organism evidence="6 7">
    <name type="scientific">Ferrimonas balearica (strain DSM 9799 / CCM 4581 / KCTC 23876 / PAT)</name>
    <dbReference type="NCBI Taxonomy" id="550540"/>
    <lineage>
        <taxon>Bacteria</taxon>
        <taxon>Pseudomonadati</taxon>
        <taxon>Pseudomonadota</taxon>
        <taxon>Gammaproteobacteria</taxon>
        <taxon>Alteromonadales</taxon>
        <taxon>Ferrimonadaceae</taxon>
        <taxon>Ferrimonas</taxon>
    </lineage>
</organism>
<dbReference type="InterPro" id="IPR013762">
    <property type="entry name" value="Integrase-like_cat_sf"/>
</dbReference>
<sequence length="415" mass="47370">MALNAKQIENLKPKDKSFAIADQNGLSLRIRPSGAKSWIYRFRYGGKADTLTLGSYPLMSLKQARMRTVQLASELENGTSPREYIRQEKLEAQRKGYTVTALWEEFDQIKISKRQRPEQPRYLAVKYILPIIGKIPCANLGKADVLEIFRPLEKTPGACESVFSLVKLLLTFGVNRGEVRSDAIFGLRAKDVGGSSNKRDRNLAFAEIRQLLTIIEKSGTSPTYKNAITMTLASGQRISTVLSARWSEFDMAARIWTIPASSEERYTKSKKSRKLPLSDFMVSILEHQRQYVPARWKCVFPKQKSDEPPVNTSVNAVIRQMLKCHNDDGKEKLEHFHPHALRDTFVSRLAELGQPYDIVERTVGHAIAGTRAHYLHYDFFNEQLALLELWGNKLRELSTDNVVTIEERKDFQHTQ</sequence>
<evidence type="ECO:0000256" key="3">
    <source>
        <dbReference type="ARBA" id="ARBA00023125"/>
    </source>
</evidence>
<dbReference type="KEGG" id="fbl:Fbal_0467"/>
<dbReference type="AlphaFoldDB" id="E1SP32"/>
<gene>
    <name evidence="6" type="ordered locus">Fbal_0467</name>
</gene>
<reference evidence="6 7" key="1">
    <citation type="journal article" date="2010" name="Stand. Genomic Sci.">
        <title>Complete genome sequence of Ferrimonas balearica type strain (PAT).</title>
        <authorList>
            <person name="Nolan M."/>
            <person name="Sikorski J."/>
            <person name="Davenport K."/>
            <person name="Lucas S."/>
            <person name="Glavina Del Rio T."/>
            <person name="Tice H."/>
            <person name="Cheng J."/>
            <person name="Goodwin L."/>
            <person name="Pitluck S."/>
            <person name="Liolios K."/>
            <person name="Ivanova N."/>
            <person name="Mavromatis K."/>
            <person name="Ovchinnikova G."/>
            <person name="Pati A."/>
            <person name="Chen A."/>
            <person name="Palaniappan K."/>
            <person name="Land M."/>
            <person name="Hauser L."/>
            <person name="Chang Y."/>
            <person name="Jeffries C."/>
            <person name="Tapia R."/>
            <person name="Brettin T."/>
            <person name="Detter J."/>
            <person name="Han C."/>
            <person name="Yasawong M."/>
            <person name="Rohde M."/>
            <person name="Tindall B."/>
            <person name="Goker M."/>
            <person name="Woyke T."/>
            <person name="Bristow J."/>
            <person name="Eisen J."/>
            <person name="Markowitz V."/>
            <person name="Hugenholtz P."/>
            <person name="Kyrpides N."/>
            <person name="Klenk H."/>
            <person name="Lapidus A."/>
        </authorList>
    </citation>
    <scope>NUCLEOTIDE SEQUENCE [LARGE SCALE GENOMIC DNA]</scope>
    <source>
        <strain evidence="7">DSM 9799 / CCM 4581 / KCTC 23876 / PAT</strain>
    </source>
</reference>
<dbReference type="Pfam" id="PF13356">
    <property type="entry name" value="Arm-DNA-bind_3"/>
    <property type="match status" value="1"/>
</dbReference>